<accession>A0A059T6D7</accession>
<evidence type="ECO:0000313" key="1">
    <source>
        <dbReference type="EMBL" id="AHL18919.1"/>
    </source>
</evidence>
<protein>
    <submittedName>
        <fullName evidence="1">Uncharacterized protein</fullName>
    </submittedName>
</protein>
<sequence>MADVVYAEWNWSEDQTKEEMEYALDLIKEMVGKINKKEQVEPIDIPALVEERFHGRSVEKAKDETTITIDSTSESRWNPVLIELEKFAKRVEEKDYIVLSDLVSWLEPINEVLGTDLKYRREGMRINR</sequence>
<gene>
    <name evidence="1" type="ORF">LP032_070</name>
</gene>
<proteinExistence type="predicted"/>
<organism evidence="1">
    <name type="scientific">Listeria phage LP-032</name>
    <dbReference type="NCBI Taxonomy" id="1173746"/>
    <lineage>
        <taxon>Viruses</taxon>
        <taxon>Duplodnaviria</taxon>
        <taxon>Heunggongvirae</taxon>
        <taxon>Uroviricota</taxon>
        <taxon>Caudoviricetes</taxon>
        <taxon>Homburgvirus</taxon>
        <taxon>Homburgvirus LP26</taxon>
    </lineage>
</organism>
<name>A0A059T6D7_9CAUD</name>
<reference evidence="1" key="1">
    <citation type="journal article" date="2014" name="Appl. Environ. Microbiol.">
        <title>Comparative genomic and morphological analysis of Listeria phages isolated from farm environments.</title>
        <authorList>
            <person name="Denes T."/>
            <person name="Vongkamjan K."/>
            <person name="Ackermann H.W."/>
            <person name="Moreno Switt A.I."/>
            <person name="Wiedmann M."/>
            <person name="den Bakker H.C."/>
        </authorList>
    </citation>
    <scope>NUCLEOTIDE SEQUENCE</scope>
</reference>
<dbReference type="EMBL" id="KJ094025">
    <property type="protein sequence ID" value="AHL18919.1"/>
    <property type="molecule type" value="Genomic_DNA"/>
</dbReference>